<evidence type="ECO:0000256" key="11">
    <source>
        <dbReference type="ARBA" id="ARBA00023014"/>
    </source>
</evidence>
<feature type="binding site" evidence="16">
    <location>
        <position position="109"/>
    </location>
    <ligand>
        <name>[4Fe-4S] cluster</name>
        <dbReference type="ChEBI" id="CHEBI:49883"/>
        <note>4Fe-4S-S-AdoMet</note>
    </ligand>
</feature>
<reference evidence="18" key="1">
    <citation type="submission" date="2019-02" db="EMBL/GenBank/DDBJ databases">
        <authorList>
            <person name="Gruber-Vodicka R. H."/>
            <person name="Seah K. B. B."/>
        </authorList>
    </citation>
    <scope>NUCLEOTIDE SEQUENCE</scope>
    <source>
        <strain evidence="18">BECK_BZ125</strain>
    </source>
</reference>
<comment type="subunit">
    <text evidence="4">Monomer.</text>
</comment>
<feature type="binding site" evidence="15">
    <location>
        <position position="291"/>
    </location>
    <ligand>
        <name>S-adenosyl-L-methionine</name>
        <dbReference type="ChEBI" id="CHEBI:59789"/>
        <label>2</label>
    </ligand>
</feature>
<feature type="binding site" evidence="15">
    <location>
        <position position="378"/>
    </location>
    <ligand>
        <name>S-adenosyl-L-methionine</name>
        <dbReference type="ChEBI" id="CHEBI:59789"/>
        <label>1</label>
    </ligand>
</feature>
<dbReference type="InterPro" id="IPR004558">
    <property type="entry name" value="Coprogen_oxidase_HemN"/>
</dbReference>
<comment type="catalytic activity">
    <reaction evidence="13 14">
        <text>coproporphyrinogen III + 2 S-adenosyl-L-methionine = protoporphyrinogen IX + 2 5'-deoxyadenosine + 2 L-methionine + 2 CO2</text>
        <dbReference type="Rhea" id="RHEA:15425"/>
        <dbReference type="ChEBI" id="CHEBI:16526"/>
        <dbReference type="ChEBI" id="CHEBI:17319"/>
        <dbReference type="ChEBI" id="CHEBI:57307"/>
        <dbReference type="ChEBI" id="CHEBI:57309"/>
        <dbReference type="ChEBI" id="CHEBI:57844"/>
        <dbReference type="ChEBI" id="CHEBI:59789"/>
        <dbReference type="EC" id="1.3.98.3"/>
    </reaction>
</comment>
<dbReference type="GO" id="GO:0051989">
    <property type="term" value="F:coproporphyrinogen dehydrogenase activity"/>
    <property type="evidence" value="ECO:0007669"/>
    <property type="project" value="UniProtKB-EC"/>
</dbReference>
<evidence type="ECO:0000256" key="10">
    <source>
        <dbReference type="ARBA" id="ARBA00023004"/>
    </source>
</evidence>
<dbReference type="InterPro" id="IPR007197">
    <property type="entry name" value="rSAM"/>
</dbReference>
<feature type="binding site" evidence="15">
    <location>
        <position position="193"/>
    </location>
    <ligand>
        <name>S-adenosyl-L-methionine</name>
        <dbReference type="ChEBI" id="CHEBI:59789"/>
        <label>1</label>
    </ligand>
</feature>
<evidence type="ECO:0000256" key="12">
    <source>
        <dbReference type="ARBA" id="ARBA00023244"/>
    </source>
</evidence>
<gene>
    <name evidence="18" type="ORF">BECKTC1821E_GA0114239_10923</name>
</gene>
<feature type="binding site" evidence="15">
    <location>
        <begin position="115"/>
        <end position="117"/>
    </location>
    <ligand>
        <name>S-adenosyl-L-methionine</name>
        <dbReference type="ChEBI" id="CHEBI:59789"/>
        <label>2</label>
    </ligand>
</feature>
<keyword evidence="5 14" id="KW-0004">4Fe-4S</keyword>
<evidence type="ECO:0000256" key="7">
    <source>
        <dbReference type="ARBA" id="ARBA00022691"/>
    </source>
</evidence>
<dbReference type="Gene3D" id="1.10.10.920">
    <property type="match status" value="1"/>
</dbReference>
<organism evidence="18">
    <name type="scientific">Candidatus Kentrum sp. TC</name>
    <dbReference type="NCBI Taxonomy" id="2126339"/>
    <lineage>
        <taxon>Bacteria</taxon>
        <taxon>Pseudomonadati</taxon>
        <taxon>Pseudomonadota</taxon>
        <taxon>Gammaproteobacteria</taxon>
        <taxon>Candidatus Kentrum</taxon>
    </lineage>
</organism>
<feature type="binding site" evidence="15">
    <location>
        <position position="103"/>
    </location>
    <ligand>
        <name>S-adenosyl-L-methionine</name>
        <dbReference type="ChEBI" id="CHEBI:59789"/>
        <label>1</label>
    </ligand>
</feature>
<dbReference type="AlphaFoldDB" id="A0A450Z1P1"/>
<evidence type="ECO:0000256" key="4">
    <source>
        <dbReference type="ARBA" id="ARBA00011245"/>
    </source>
</evidence>
<dbReference type="GO" id="GO:0006782">
    <property type="term" value="P:protoporphyrinogen IX biosynthetic process"/>
    <property type="evidence" value="ECO:0007669"/>
    <property type="project" value="UniProtKB-UniPathway"/>
</dbReference>
<dbReference type="UniPathway" id="UPA00251">
    <property type="reaction ID" value="UER00323"/>
</dbReference>
<evidence type="ECO:0000256" key="6">
    <source>
        <dbReference type="ARBA" id="ARBA00022490"/>
    </source>
</evidence>
<sequence>MKFWQSHLTVEIAVAKGNSDKNPKLSLPIGKAPGEISLYPKFEVTKPSMDKKLLHKYNVPGPRYTSYPTVPYWDDETFTIAHWRQILRCTFAHTNKNQGLGLYIHMPYCENLCTYCGCNKRITKNHEVETPYIDALLKEWGLYRSLLDDTPRVKELHIGGGTPTFFSPQNLARLIESLLRDVSVTEPHEFAFEANPNFTTRQHLETMFRLGFRRLSLGVEDFDPKVQEIINRIQPFKQVSLITNHARNIGYSSLNFDLVYGLPLQRKESIIHTIRNVNKLRPDRVAFYSYAHVPWIKGVGQRKFSEKDLPTGPQKRALYELGRKMLEETGYREIGMDHFALPHDDLYQASMEGRLHRNFMGYTPVHTLLFLGLGVSSISDGWHGFAQNDKTIENYVDRIAGEELPVLRGHILDQEDLVLRRHILNIMCRFETSWKQEEERHSSLYKGLARMKEVEADGLVIIGNDHLRVTEEGRPFLRNICMALDAKLWRNEPATQIFSQTI</sequence>
<evidence type="ECO:0000256" key="8">
    <source>
        <dbReference type="ARBA" id="ARBA00022723"/>
    </source>
</evidence>
<evidence type="ECO:0000256" key="2">
    <source>
        <dbReference type="ARBA" id="ARBA00004785"/>
    </source>
</evidence>
<feature type="binding site" evidence="15">
    <location>
        <begin position="161"/>
        <end position="162"/>
    </location>
    <ligand>
        <name>S-adenosyl-L-methionine</name>
        <dbReference type="ChEBI" id="CHEBI:59789"/>
        <label>2</label>
    </ligand>
</feature>
<dbReference type="InterPro" id="IPR013785">
    <property type="entry name" value="Aldolase_TIM"/>
</dbReference>
<keyword evidence="11 14" id="KW-0411">Iron-sulfur</keyword>
<dbReference type="InterPro" id="IPR058240">
    <property type="entry name" value="rSAM_sf"/>
</dbReference>
<dbReference type="InterPro" id="IPR034505">
    <property type="entry name" value="Coproporphyrinogen-III_oxidase"/>
</dbReference>
<dbReference type="PANTHER" id="PTHR13932:SF6">
    <property type="entry name" value="OXYGEN-INDEPENDENT COPROPORPHYRINOGEN III OXIDASE"/>
    <property type="match status" value="1"/>
</dbReference>
<dbReference type="SUPFAM" id="SSF102114">
    <property type="entry name" value="Radical SAM enzymes"/>
    <property type="match status" value="1"/>
</dbReference>
<accession>A0A450Z1P1</accession>
<comment type="pathway">
    <text evidence="2 14">Porphyrin-containing compound metabolism; protoporphyrin-IX biosynthesis; protoporphyrinogen-IX from coproporphyrinogen-III (AdoMet route): step 1/1.</text>
</comment>
<dbReference type="PIRSF" id="PIRSF000167">
    <property type="entry name" value="HemN"/>
    <property type="match status" value="1"/>
</dbReference>
<dbReference type="Pfam" id="PF04055">
    <property type="entry name" value="Radical_SAM"/>
    <property type="match status" value="1"/>
</dbReference>
<dbReference type="CDD" id="cd01335">
    <property type="entry name" value="Radical_SAM"/>
    <property type="match status" value="1"/>
</dbReference>
<evidence type="ECO:0000256" key="1">
    <source>
        <dbReference type="ARBA" id="ARBA00004496"/>
    </source>
</evidence>
<keyword evidence="12 14" id="KW-0627">Porphyrin biosynthesis</keyword>
<feature type="domain" description="Radical SAM core" evidence="17">
    <location>
        <begin position="94"/>
        <end position="332"/>
    </location>
</feature>
<evidence type="ECO:0000313" key="18">
    <source>
        <dbReference type="EMBL" id="VFK47735.1"/>
    </source>
</evidence>
<comment type="subcellular location">
    <subcellularLocation>
        <location evidence="1 14">Cytoplasm</location>
    </subcellularLocation>
</comment>
<evidence type="ECO:0000259" key="17">
    <source>
        <dbReference type="PROSITE" id="PS51918"/>
    </source>
</evidence>
<dbReference type="PANTHER" id="PTHR13932">
    <property type="entry name" value="COPROPORPHYRINIGEN III OXIDASE"/>
    <property type="match status" value="1"/>
</dbReference>
<dbReference type="SMART" id="SM00729">
    <property type="entry name" value="Elp3"/>
    <property type="match status" value="1"/>
</dbReference>
<dbReference type="SFLD" id="SFLDS00029">
    <property type="entry name" value="Radical_SAM"/>
    <property type="match status" value="1"/>
</dbReference>
<dbReference type="InterPro" id="IPR006638">
    <property type="entry name" value="Elp3/MiaA/NifB-like_rSAM"/>
</dbReference>
<evidence type="ECO:0000256" key="9">
    <source>
        <dbReference type="ARBA" id="ARBA00023002"/>
    </source>
</evidence>
<dbReference type="GO" id="GO:0046872">
    <property type="term" value="F:metal ion binding"/>
    <property type="evidence" value="ECO:0007669"/>
    <property type="project" value="UniProtKB-KW"/>
</dbReference>
<feature type="binding site" evidence="16">
    <location>
        <position position="116"/>
    </location>
    <ligand>
        <name>[4Fe-4S] cluster</name>
        <dbReference type="ChEBI" id="CHEBI:49883"/>
        <note>4Fe-4S-S-AdoMet</note>
    </ligand>
</feature>
<keyword evidence="7 14" id="KW-0949">S-adenosyl-L-methionine</keyword>
<dbReference type="GO" id="GO:0005737">
    <property type="term" value="C:cytoplasm"/>
    <property type="evidence" value="ECO:0007669"/>
    <property type="project" value="UniProtKB-SubCell"/>
</dbReference>
<name>A0A450Z1P1_9GAMM</name>
<dbReference type="NCBIfam" id="TIGR00538">
    <property type="entry name" value="hemN"/>
    <property type="match status" value="1"/>
</dbReference>
<comment type="similarity">
    <text evidence="3 14">Belongs to the anaerobic coproporphyrinogen-III oxidase family.</text>
</comment>
<evidence type="ECO:0000256" key="14">
    <source>
        <dbReference type="PIRNR" id="PIRNR000167"/>
    </source>
</evidence>
<dbReference type="GO" id="GO:0004109">
    <property type="term" value="F:coproporphyrinogen oxidase activity"/>
    <property type="evidence" value="ECO:0007669"/>
    <property type="project" value="InterPro"/>
</dbReference>
<dbReference type="EMBL" id="CAADFT010000092">
    <property type="protein sequence ID" value="VFK47735.1"/>
    <property type="molecule type" value="Genomic_DNA"/>
</dbReference>
<evidence type="ECO:0000256" key="15">
    <source>
        <dbReference type="PIRSR" id="PIRSR000167-1"/>
    </source>
</evidence>
<evidence type="ECO:0000256" key="13">
    <source>
        <dbReference type="ARBA" id="ARBA00048321"/>
    </source>
</evidence>
<comment type="cofactor">
    <cofactor evidence="14 16">
        <name>[4Fe-4S] cluster</name>
        <dbReference type="ChEBI" id="CHEBI:49883"/>
    </cofactor>
    <text evidence="14 16">Binds 1 [4Fe-4S] cluster. The cluster is coordinated with 3 cysteines and an exchangeable S-adenosyl-L-methionine.</text>
</comment>
<keyword evidence="9 14" id="KW-0560">Oxidoreductase</keyword>
<evidence type="ECO:0000256" key="16">
    <source>
        <dbReference type="PIRSR" id="PIRSR000167-2"/>
    </source>
</evidence>
<dbReference type="SFLD" id="SFLDG01065">
    <property type="entry name" value="anaerobic_coproporphyrinogen-I"/>
    <property type="match status" value="1"/>
</dbReference>
<keyword evidence="10 14" id="KW-0408">Iron</keyword>
<feature type="binding site" evidence="15">
    <location>
        <position position="160"/>
    </location>
    <ligand>
        <name>S-adenosyl-L-methionine</name>
        <dbReference type="ChEBI" id="CHEBI:59789"/>
        <label>1</label>
    </ligand>
</feature>
<dbReference type="EC" id="1.3.98.3" evidence="14"/>
<evidence type="ECO:0000256" key="3">
    <source>
        <dbReference type="ARBA" id="ARBA00005493"/>
    </source>
</evidence>
<keyword evidence="6 14" id="KW-0963">Cytoplasm</keyword>
<dbReference type="PROSITE" id="PS51918">
    <property type="entry name" value="RADICAL_SAM"/>
    <property type="match status" value="1"/>
</dbReference>
<feature type="binding site" evidence="15">
    <location>
        <position position="232"/>
    </location>
    <ligand>
        <name>S-adenosyl-L-methionine</name>
        <dbReference type="ChEBI" id="CHEBI:59789"/>
        <label>2</label>
    </ligand>
</feature>
<dbReference type="GO" id="GO:0051539">
    <property type="term" value="F:4 iron, 4 sulfur cluster binding"/>
    <property type="evidence" value="ECO:0007669"/>
    <property type="project" value="UniProtKB-KW"/>
</dbReference>
<keyword evidence="8 14" id="KW-0479">Metal-binding</keyword>
<dbReference type="Gene3D" id="3.20.20.70">
    <property type="entry name" value="Aldolase class I"/>
    <property type="match status" value="1"/>
</dbReference>
<feature type="binding site" evidence="15">
    <location>
        <position position="257"/>
    </location>
    <ligand>
        <name>S-adenosyl-L-methionine</name>
        <dbReference type="ChEBI" id="CHEBI:59789"/>
        <label>2</label>
    </ligand>
</feature>
<protein>
    <recommendedName>
        <fullName evidence="14">Coproporphyrinogen-III oxidase</fullName>
        <ecNumber evidence="14">1.3.98.3</ecNumber>
    </recommendedName>
</protein>
<feature type="binding site" evidence="16">
    <location>
        <position position="113"/>
    </location>
    <ligand>
        <name>[4Fe-4S] cluster</name>
        <dbReference type="ChEBI" id="CHEBI:49883"/>
        <note>4Fe-4S-S-AdoMet</note>
    </ligand>
</feature>
<evidence type="ECO:0000256" key="5">
    <source>
        <dbReference type="ARBA" id="ARBA00022485"/>
    </source>
</evidence>
<proteinExistence type="inferred from homology"/>